<dbReference type="EMBL" id="WIGO01000202">
    <property type="protein sequence ID" value="KAF6823979.1"/>
    <property type="molecule type" value="Genomic_DNA"/>
</dbReference>
<feature type="region of interest" description="Disordered" evidence="1">
    <location>
        <begin position="1"/>
        <end position="50"/>
    </location>
</feature>
<gene>
    <name evidence="2" type="ORF">CPLU01_11116</name>
</gene>
<feature type="compositionally biased region" description="Basic residues" evidence="1">
    <location>
        <begin position="19"/>
        <end position="30"/>
    </location>
</feature>
<organism evidence="2 3">
    <name type="scientific">Colletotrichum plurivorum</name>
    <dbReference type="NCBI Taxonomy" id="2175906"/>
    <lineage>
        <taxon>Eukaryota</taxon>
        <taxon>Fungi</taxon>
        <taxon>Dikarya</taxon>
        <taxon>Ascomycota</taxon>
        <taxon>Pezizomycotina</taxon>
        <taxon>Sordariomycetes</taxon>
        <taxon>Hypocreomycetidae</taxon>
        <taxon>Glomerellales</taxon>
        <taxon>Glomerellaceae</taxon>
        <taxon>Colletotrichum</taxon>
        <taxon>Colletotrichum orchidearum species complex</taxon>
    </lineage>
</organism>
<protein>
    <submittedName>
        <fullName evidence="2">Uncharacterized protein</fullName>
    </submittedName>
</protein>
<dbReference type="Proteomes" id="UP000654918">
    <property type="component" value="Unassembled WGS sequence"/>
</dbReference>
<accession>A0A8H6K333</accession>
<keyword evidence="3" id="KW-1185">Reference proteome</keyword>
<dbReference type="AlphaFoldDB" id="A0A8H6K333"/>
<name>A0A8H6K333_9PEZI</name>
<sequence>MAAGFGIIVPKPAREEPHRRRRRPRHRHGRRDGIQDLRANPSQASQALPPRPYSAWKSWIRPIIRLCLAPFVDVSWTANWPLSLPVDRRSAASPELPDLNFSRHCSTCLPSRHVFLYDSIRVEWFGYIRSFVLSCPVLEGDHYIPDREDDTGSGYIQRAPKRKQVYLWQCVRYPIGPSFAPAKVLYSASAAKEATRFDTMHAATAEYRGVRIARYPKSVCDRRLDQKAPRFESTHSFIGEIGRLMISTSIYWSFSVSERPDVGCELGSRTGPQGLLTPIPRS</sequence>
<comment type="caution">
    <text evidence="2">The sequence shown here is derived from an EMBL/GenBank/DDBJ whole genome shotgun (WGS) entry which is preliminary data.</text>
</comment>
<evidence type="ECO:0000313" key="2">
    <source>
        <dbReference type="EMBL" id="KAF6823979.1"/>
    </source>
</evidence>
<evidence type="ECO:0000313" key="3">
    <source>
        <dbReference type="Proteomes" id="UP000654918"/>
    </source>
</evidence>
<reference evidence="2" key="1">
    <citation type="journal article" date="2020" name="Phytopathology">
        <title>Genome Sequence Resources of Colletotrichum truncatum, C. plurivorum, C. musicola, and C. sojae: Four Species Pathogenic to Soybean (Glycine max).</title>
        <authorList>
            <person name="Rogerio F."/>
            <person name="Boufleur T.R."/>
            <person name="Ciampi-Guillardi M."/>
            <person name="Sukno S.A."/>
            <person name="Thon M.R."/>
            <person name="Massola Junior N.S."/>
            <person name="Baroncelli R."/>
        </authorList>
    </citation>
    <scope>NUCLEOTIDE SEQUENCE</scope>
    <source>
        <strain evidence="2">LFN00145</strain>
    </source>
</reference>
<proteinExistence type="predicted"/>
<evidence type="ECO:0000256" key="1">
    <source>
        <dbReference type="SAM" id="MobiDB-lite"/>
    </source>
</evidence>